<evidence type="ECO:0000313" key="2">
    <source>
        <dbReference type="Proteomes" id="UP000887116"/>
    </source>
</evidence>
<dbReference type="EMBL" id="BMAO01039641">
    <property type="protein sequence ID" value="GFR32777.1"/>
    <property type="molecule type" value="Genomic_DNA"/>
</dbReference>
<sequence length="91" mass="10003">MDTIHSNLPAIYTQGKKPINTQHNIARLIQLHPLEQKYVGVSPTSSGLESLQQLSSNIWLGPLAWKFSRAQVATPSLNTASTPRNIPCVIL</sequence>
<organism evidence="1 2">
    <name type="scientific">Trichonephila clavata</name>
    <name type="common">Joro spider</name>
    <name type="synonym">Nephila clavata</name>
    <dbReference type="NCBI Taxonomy" id="2740835"/>
    <lineage>
        <taxon>Eukaryota</taxon>
        <taxon>Metazoa</taxon>
        <taxon>Ecdysozoa</taxon>
        <taxon>Arthropoda</taxon>
        <taxon>Chelicerata</taxon>
        <taxon>Arachnida</taxon>
        <taxon>Araneae</taxon>
        <taxon>Araneomorphae</taxon>
        <taxon>Entelegynae</taxon>
        <taxon>Araneoidea</taxon>
        <taxon>Nephilidae</taxon>
        <taxon>Trichonephila</taxon>
    </lineage>
</organism>
<dbReference type="Proteomes" id="UP000887116">
    <property type="component" value="Unassembled WGS sequence"/>
</dbReference>
<name>A0A8X6HZI3_TRICU</name>
<comment type="caution">
    <text evidence="1">The sequence shown here is derived from an EMBL/GenBank/DDBJ whole genome shotgun (WGS) entry which is preliminary data.</text>
</comment>
<gene>
    <name evidence="1" type="ORF">TNCT_596501</name>
</gene>
<accession>A0A8X6HZI3</accession>
<keyword evidence="2" id="KW-1185">Reference proteome</keyword>
<reference evidence="1" key="1">
    <citation type="submission" date="2020-07" db="EMBL/GenBank/DDBJ databases">
        <title>Multicomponent nature underlies the extraordinary mechanical properties of spider dragline silk.</title>
        <authorList>
            <person name="Kono N."/>
            <person name="Nakamura H."/>
            <person name="Mori M."/>
            <person name="Yoshida Y."/>
            <person name="Ohtoshi R."/>
            <person name="Malay A.D."/>
            <person name="Moran D.A.P."/>
            <person name="Tomita M."/>
            <person name="Numata K."/>
            <person name="Arakawa K."/>
        </authorList>
    </citation>
    <scope>NUCLEOTIDE SEQUENCE</scope>
</reference>
<proteinExistence type="predicted"/>
<evidence type="ECO:0000313" key="1">
    <source>
        <dbReference type="EMBL" id="GFR32777.1"/>
    </source>
</evidence>
<protein>
    <submittedName>
        <fullName evidence="1">Uncharacterized protein</fullName>
    </submittedName>
</protein>
<dbReference type="AlphaFoldDB" id="A0A8X6HZI3"/>